<keyword evidence="6" id="KW-0472">Membrane</keyword>
<dbReference type="Gene3D" id="3.30.870.10">
    <property type="entry name" value="Endonuclease Chain A"/>
    <property type="match status" value="2"/>
</dbReference>
<dbReference type="STRING" id="1672749.BJF92_22090"/>
<dbReference type="SMART" id="SM00155">
    <property type="entry name" value="PLDc"/>
    <property type="match status" value="2"/>
</dbReference>
<evidence type="ECO:0000313" key="8">
    <source>
        <dbReference type="EMBL" id="OLP55265.1"/>
    </source>
</evidence>
<dbReference type="SUPFAM" id="SSF56024">
    <property type="entry name" value="Phospholipase D/nuclease"/>
    <property type="match status" value="2"/>
</dbReference>
<name>A0A1Q9AJ47_9HYPH</name>
<keyword evidence="6" id="KW-0812">Transmembrane</keyword>
<evidence type="ECO:0000256" key="2">
    <source>
        <dbReference type="ARBA" id="ARBA00004613"/>
    </source>
</evidence>
<feature type="domain" description="PLD phosphodiesterase" evidence="7">
    <location>
        <begin position="400"/>
        <end position="427"/>
    </location>
</feature>
<dbReference type="CDD" id="cd09163">
    <property type="entry name" value="PLDc_CLS_unchar2_2"/>
    <property type="match status" value="1"/>
</dbReference>
<dbReference type="InterPro" id="IPR001736">
    <property type="entry name" value="PLipase_D/transphosphatidylase"/>
</dbReference>
<dbReference type="Pfam" id="PF13091">
    <property type="entry name" value="PLDc_2"/>
    <property type="match status" value="2"/>
</dbReference>
<dbReference type="GO" id="GO:0016020">
    <property type="term" value="C:membrane"/>
    <property type="evidence" value="ECO:0007669"/>
    <property type="project" value="TreeGrafter"/>
</dbReference>
<accession>A0A1Q9AJ47</accession>
<evidence type="ECO:0000256" key="3">
    <source>
        <dbReference type="ARBA" id="ARBA00018392"/>
    </source>
</evidence>
<proteinExistence type="predicted"/>
<sequence length="487" mass="53244">MILLFETYWPHVLAVLSVVLGVPAAVHATMTKQEVRAALGWVGIIILSPVLGAAIYAVAGINRMRRSSIGQLRDNMRWARADGLDGFLVERAAIEDAYGHRFGALTLLGDRVSRHALHAGNRITLLDGGDAAYARMLAAIAAARRSILLETYIFDRDPVGLRFVEALKAALARGVEVRVLIDAVGARYSVPSIVQALRDGGVTVKTFNGNIVMGLRLPYANLRTHRKILIVDGETAFTGGMNIRAGFTREFSGDDQARDTHFELTGPVVASLFQVAAEDWLFSSGETLAGPAWTLTLPREAVPNAPTILRVVPSGPDKANESNHKMLIGAFSVARRSIRIMSPYFLPDRELISALVTAALRGVTVDIVVPAVNNLQLVDRAMQAQFDQVLKGGCRVWRAQGPFNHTKLLAIDGRWAYAGSSNLDPRSLRLNFEVDLEILDREMAQALEARVDKAIADALPVTLEQLSQKPFATRLLNRIFWLGSPYL</sequence>
<evidence type="ECO:0000256" key="6">
    <source>
        <dbReference type="SAM" id="Phobius"/>
    </source>
</evidence>
<dbReference type="GO" id="GO:0032049">
    <property type="term" value="P:cardiolipin biosynthetic process"/>
    <property type="evidence" value="ECO:0007669"/>
    <property type="project" value="UniProtKB-ARBA"/>
</dbReference>
<comment type="subcellular location">
    <subcellularLocation>
        <location evidence="2">Secreted</location>
    </subcellularLocation>
</comment>
<feature type="domain" description="PLD phosphodiesterase" evidence="7">
    <location>
        <begin position="220"/>
        <end position="247"/>
    </location>
</feature>
<dbReference type="InterPro" id="IPR025202">
    <property type="entry name" value="PLD-like_dom"/>
</dbReference>
<feature type="transmembrane region" description="Helical" evidence="6">
    <location>
        <begin position="38"/>
        <end position="59"/>
    </location>
</feature>
<evidence type="ECO:0000256" key="5">
    <source>
        <dbReference type="ARBA" id="ARBA00029594"/>
    </source>
</evidence>
<comment type="function">
    <text evidence="1">Could be a virulence factor.</text>
</comment>
<dbReference type="RefSeq" id="WP_075634813.1">
    <property type="nucleotide sequence ID" value="NZ_MKIO01000029.1"/>
</dbReference>
<comment type="caution">
    <text evidence="8">The sequence shown here is derived from an EMBL/GenBank/DDBJ whole genome shotgun (WGS) entry which is preliminary data.</text>
</comment>
<evidence type="ECO:0000256" key="1">
    <source>
        <dbReference type="ARBA" id="ARBA00003145"/>
    </source>
</evidence>
<dbReference type="PROSITE" id="PS50035">
    <property type="entry name" value="PLD"/>
    <property type="match status" value="2"/>
</dbReference>
<dbReference type="AlphaFoldDB" id="A0A1Q9AJ47"/>
<dbReference type="GO" id="GO:0008808">
    <property type="term" value="F:cardiolipin synthase activity"/>
    <property type="evidence" value="ECO:0007669"/>
    <property type="project" value="TreeGrafter"/>
</dbReference>
<dbReference type="OrthoDB" id="9762009at2"/>
<evidence type="ECO:0000313" key="9">
    <source>
        <dbReference type="Proteomes" id="UP000186143"/>
    </source>
</evidence>
<evidence type="ECO:0000259" key="7">
    <source>
        <dbReference type="PROSITE" id="PS50035"/>
    </source>
</evidence>
<dbReference type="Proteomes" id="UP000186143">
    <property type="component" value="Unassembled WGS sequence"/>
</dbReference>
<dbReference type="EMBL" id="MKIO01000029">
    <property type="protein sequence ID" value="OLP55265.1"/>
    <property type="molecule type" value="Genomic_DNA"/>
</dbReference>
<keyword evidence="4" id="KW-0964">Secreted</keyword>
<organism evidence="8 9">
    <name type="scientific">Xaviernesmea rhizosphaerae</name>
    <dbReference type="NCBI Taxonomy" id="1672749"/>
    <lineage>
        <taxon>Bacteria</taxon>
        <taxon>Pseudomonadati</taxon>
        <taxon>Pseudomonadota</taxon>
        <taxon>Alphaproteobacteria</taxon>
        <taxon>Hyphomicrobiales</taxon>
        <taxon>Rhizobiaceae</taxon>
        <taxon>Rhizobium/Agrobacterium group</taxon>
        <taxon>Xaviernesmea</taxon>
    </lineage>
</organism>
<evidence type="ECO:0000256" key="4">
    <source>
        <dbReference type="ARBA" id="ARBA00022525"/>
    </source>
</evidence>
<dbReference type="PANTHER" id="PTHR21248">
    <property type="entry name" value="CARDIOLIPIN SYNTHASE"/>
    <property type="match status" value="1"/>
</dbReference>
<keyword evidence="6" id="KW-1133">Transmembrane helix</keyword>
<reference evidence="8 9" key="1">
    <citation type="submission" date="2016-09" db="EMBL/GenBank/DDBJ databases">
        <title>Rhizobium sp. nov., a novel species isolated from the rice rhizosphere.</title>
        <authorList>
            <person name="Zhao J."/>
            <person name="Zhang X."/>
        </authorList>
    </citation>
    <scope>NUCLEOTIDE SEQUENCE [LARGE SCALE GENOMIC DNA]</scope>
    <source>
        <strain evidence="8 9">MH17</strain>
    </source>
</reference>
<dbReference type="GO" id="GO:0005576">
    <property type="term" value="C:extracellular region"/>
    <property type="evidence" value="ECO:0007669"/>
    <property type="project" value="UniProtKB-SubCell"/>
</dbReference>
<protein>
    <recommendedName>
        <fullName evidence="3">Phospholipase D</fullName>
    </recommendedName>
    <alternativeName>
        <fullName evidence="5">Choline phosphatase</fullName>
    </alternativeName>
</protein>
<dbReference type="PANTHER" id="PTHR21248:SF22">
    <property type="entry name" value="PHOSPHOLIPASE D"/>
    <property type="match status" value="1"/>
</dbReference>
<gene>
    <name evidence="8" type="ORF">BJF92_22090</name>
</gene>